<organism evidence="1 2">
    <name type="scientific">Candidatus Woesebacteria bacterium GW2011_GWB1_44_11</name>
    <dbReference type="NCBI Taxonomy" id="1618579"/>
    <lineage>
        <taxon>Bacteria</taxon>
        <taxon>Candidatus Woeseibacteriota</taxon>
    </lineage>
</organism>
<gene>
    <name evidence="1" type="ORF">UW20_C0001G0016</name>
</gene>
<reference evidence="1 2" key="1">
    <citation type="journal article" date="2015" name="Nature">
        <title>rRNA introns, odd ribosomes, and small enigmatic genomes across a large radiation of phyla.</title>
        <authorList>
            <person name="Brown C.T."/>
            <person name="Hug L.A."/>
            <person name="Thomas B.C."/>
            <person name="Sharon I."/>
            <person name="Castelle C.J."/>
            <person name="Singh A."/>
            <person name="Wilkins M.J."/>
            <person name="Williams K.H."/>
            <person name="Banfield J.F."/>
        </authorList>
    </citation>
    <scope>NUCLEOTIDE SEQUENCE [LARGE SCALE GENOMIC DNA]</scope>
</reference>
<protein>
    <submittedName>
        <fullName evidence="1">Uncharacterized protein</fullName>
    </submittedName>
</protein>
<dbReference type="EMBL" id="LCHK01000001">
    <property type="protein sequence ID" value="KKT33505.1"/>
    <property type="molecule type" value="Genomic_DNA"/>
</dbReference>
<sequence>MTETGAGIVDRLFPSEETKLLRKEQNSLSNLYNAWKKYGHRFKMPPESTPIADLYRLTQEIGYKVREVGLGAKYIDIHGKTQEITRDNSCRIGKGNVLYVGVYEPGSPYDRSDLCHDVGACLTGGKIIKKDCVPYIRINTFNQVTQLSAGKTFSLGELSEKNLLDPNDNTRIPDTYIFDAILAGDIEASMISSSSRVR</sequence>
<name>A0A837I5L7_9BACT</name>
<evidence type="ECO:0000313" key="2">
    <source>
        <dbReference type="Proteomes" id="UP000034012"/>
    </source>
</evidence>
<dbReference type="Proteomes" id="UP000034012">
    <property type="component" value="Unassembled WGS sequence"/>
</dbReference>
<proteinExistence type="predicted"/>
<evidence type="ECO:0000313" key="1">
    <source>
        <dbReference type="EMBL" id="KKT33505.1"/>
    </source>
</evidence>
<dbReference type="AlphaFoldDB" id="A0A837I5L7"/>
<accession>A0A837I5L7</accession>
<comment type="caution">
    <text evidence="1">The sequence shown here is derived from an EMBL/GenBank/DDBJ whole genome shotgun (WGS) entry which is preliminary data.</text>
</comment>